<dbReference type="AlphaFoldDB" id="A0A0D8BDS4"/>
<reference evidence="2 3" key="2">
    <citation type="journal article" date="2016" name="Genome Announc.">
        <title>Permanent Draft Genome Sequences for Two Variants of Frankia sp. Strain CpI1, the First Frankia Strain Isolated from Root Nodules of Comptonia peregrina.</title>
        <authorList>
            <person name="Oshone R."/>
            <person name="Hurst S.G.IV."/>
            <person name="Abebe-Akele F."/>
            <person name="Simpson S."/>
            <person name="Morris K."/>
            <person name="Thomas W.K."/>
            <person name="Tisa L.S."/>
        </authorList>
    </citation>
    <scope>NUCLEOTIDE SEQUENCE [LARGE SCALE GENOMIC DNA]</scope>
    <source>
        <strain evidence="3">CpI1-S</strain>
    </source>
</reference>
<name>A0A0D8BDS4_9ACTN</name>
<gene>
    <name evidence="2" type="ORF">FF36_03400</name>
</gene>
<dbReference type="Proteomes" id="UP000032545">
    <property type="component" value="Unassembled WGS sequence"/>
</dbReference>
<organism evidence="2 3">
    <name type="scientific">Frankia torreyi</name>
    <dbReference type="NCBI Taxonomy" id="1856"/>
    <lineage>
        <taxon>Bacteria</taxon>
        <taxon>Bacillati</taxon>
        <taxon>Actinomycetota</taxon>
        <taxon>Actinomycetes</taxon>
        <taxon>Frankiales</taxon>
        <taxon>Frankiaceae</taxon>
        <taxon>Frankia</taxon>
    </lineage>
</organism>
<protein>
    <submittedName>
        <fullName evidence="2">Uncharacterized protein</fullName>
    </submittedName>
</protein>
<evidence type="ECO:0000313" key="2">
    <source>
        <dbReference type="EMBL" id="KJE22331.1"/>
    </source>
</evidence>
<proteinExistence type="predicted"/>
<sequence>MHADPHREVGRLGVGHRVLDDIGQAGDGSTPRRGEVDARAQEQDSQDVVTGYRHHPTVRLGELAPGHPAELVGGERRPAEGEGDPVVAGGPTVLTMTDRGDSHQVRRRAVVRVGDRPTVPGSVGPLPLVRDPRGDHPDRGRRGRRRTRAEPCARCCPRRGLQRGFSGPGSAVRRPGRRDAGGRAGSAGRPARPVPTSPGSGCGPSTSCGHGGPRCGPHGGPGAAGSCGRGSRCDAGFHAGAGDGVDEHGR</sequence>
<feature type="compositionally biased region" description="Basic and acidic residues" evidence="1">
    <location>
        <begin position="30"/>
        <end position="42"/>
    </location>
</feature>
<comment type="caution">
    <text evidence="2">The sequence shown here is derived from an EMBL/GenBank/DDBJ whole genome shotgun (WGS) entry which is preliminary data.</text>
</comment>
<evidence type="ECO:0000313" key="3">
    <source>
        <dbReference type="Proteomes" id="UP000032545"/>
    </source>
</evidence>
<evidence type="ECO:0000256" key="1">
    <source>
        <dbReference type="SAM" id="MobiDB-lite"/>
    </source>
</evidence>
<dbReference type="EMBL" id="JYFN01000025">
    <property type="protein sequence ID" value="KJE22331.1"/>
    <property type="molecule type" value="Genomic_DNA"/>
</dbReference>
<accession>A0A0D8BDS4</accession>
<reference evidence="3" key="1">
    <citation type="submission" date="2015-02" db="EMBL/GenBank/DDBJ databases">
        <title>Draft Genome of Frankia sp. CpI1-S.</title>
        <authorList>
            <person name="Oshone R.T."/>
            <person name="Ngom M."/>
            <person name="Ghodhbane-Gtari F."/>
            <person name="Gtari M."/>
            <person name="Morris K."/>
            <person name="Thomas K."/>
            <person name="Sen A."/>
            <person name="Tisa L.S."/>
        </authorList>
    </citation>
    <scope>NUCLEOTIDE SEQUENCE [LARGE SCALE GENOMIC DNA]</scope>
    <source>
        <strain evidence="3">CpI1-S</strain>
    </source>
</reference>
<feature type="compositionally biased region" description="Basic and acidic residues" evidence="1">
    <location>
        <begin position="1"/>
        <end position="10"/>
    </location>
</feature>
<feature type="compositionally biased region" description="Gly residues" evidence="1">
    <location>
        <begin position="209"/>
        <end position="228"/>
    </location>
</feature>
<keyword evidence="3" id="KW-1185">Reference proteome</keyword>
<feature type="region of interest" description="Disordered" evidence="1">
    <location>
        <begin position="1"/>
        <end position="231"/>
    </location>
</feature>
<feature type="compositionally biased region" description="Low complexity" evidence="1">
    <location>
        <begin position="197"/>
        <end position="208"/>
    </location>
</feature>
<feature type="compositionally biased region" description="Basic and acidic residues" evidence="1">
    <location>
        <begin position="130"/>
        <end position="140"/>
    </location>
</feature>